<accession>A0A4Q9BE67</accession>
<organism evidence="1 2">
    <name type="scientific">Aquirufa antheringensis</name>
    <dbReference type="NCBI Taxonomy" id="2516559"/>
    <lineage>
        <taxon>Bacteria</taxon>
        <taxon>Pseudomonadati</taxon>
        <taxon>Bacteroidota</taxon>
        <taxon>Cytophagia</taxon>
        <taxon>Cytophagales</taxon>
        <taxon>Flectobacillaceae</taxon>
        <taxon>Aquirufa</taxon>
    </lineage>
</organism>
<dbReference type="InterPro" id="IPR010281">
    <property type="entry name" value="DUF885"/>
</dbReference>
<dbReference type="PANTHER" id="PTHR33361">
    <property type="entry name" value="GLR0591 PROTEIN"/>
    <property type="match status" value="1"/>
</dbReference>
<keyword evidence="2" id="KW-1185">Reference proteome</keyword>
<reference evidence="1 2" key="1">
    <citation type="submission" date="2019-02" db="EMBL/GenBank/DDBJ databases">
        <title>Genome of a new Bacteroidetes strain.</title>
        <authorList>
            <person name="Pitt A."/>
        </authorList>
    </citation>
    <scope>NUCLEOTIDE SEQUENCE [LARGE SCALE GENOMIC DNA]</scope>
    <source>
        <strain evidence="1 2">103A-SOEBACH</strain>
    </source>
</reference>
<sequence>MKKLLYLCLLLSFFSCKKSDQPSTELAKIVGDYYEEQLKLNPGAATANGDNRYNDQLNIDFTDSHRALVKSVLEKYQNSLSALHRDDLNANDQITYDLLTRDIKLGLEGLTYPDNLTPLNQFYGFHLTFAQLGSGQVMQPFKTVKDYENWAKRMKKGVAYLDSSIVYFRRGMKEDYVLPKALVVKIIPQLTSFAVKDIKESTFYGPLKQFPASFSAADKKRFTAEYTAAIQNEILPAYARLATFLQDEYLPKARTSTGISALKNGAAYYQYLIRVLTTTDKPADEIYQTGLSEVKRIRTEMEKTKNAVGFKGTLAEFFTHMKTDPKFYPYKTPAEVLAAFHAIHKKMEPSLKTMFGRVPKTPFEIRQTEAFRAASASAEYFQGSEDGTRPGIFYVPILDAKKFNFTSGMESLFLHEAIPGHHYQISLQQENADLPKFRRFGGNSAYAEGWALYTESLGKELGLYTDPYQYMGALGDEMHRAIRLVVDAGMHSKNMTREEAIKYMMDNEPLSEEGTIAEIERYMAIPAQALSYKIGALKIREIRERLTKEMGSKFKLSDFHDELLKDGNMPLDVLETKMNTWATSVK</sequence>
<gene>
    <name evidence="1" type="ORF">EWU20_04820</name>
</gene>
<dbReference type="Pfam" id="PF05960">
    <property type="entry name" value="DUF885"/>
    <property type="match status" value="1"/>
</dbReference>
<dbReference type="Proteomes" id="UP000293583">
    <property type="component" value="Unassembled WGS sequence"/>
</dbReference>
<dbReference type="RefSeq" id="WP_130922925.1">
    <property type="nucleotide sequence ID" value="NZ_JAANOL010000002.1"/>
</dbReference>
<evidence type="ECO:0000313" key="2">
    <source>
        <dbReference type="Proteomes" id="UP000293583"/>
    </source>
</evidence>
<dbReference type="EMBL" id="SEWY01000002">
    <property type="protein sequence ID" value="TBH74470.1"/>
    <property type="molecule type" value="Genomic_DNA"/>
</dbReference>
<protein>
    <submittedName>
        <fullName evidence="1">DUF885 domain-containing protein</fullName>
    </submittedName>
</protein>
<dbReference type="OrthoDB" id="9760040at2"/>
<dbReference type="PANTHER" id="PTHR33361:SF16">
    <property type="entry name" value="DUF885 DOMAIN-CONTAINING PROTEIN"/>
    <property type="match status" value="1"/>
</dbReference>
<name>A0A4Q9BE67_9BACT</name>
<proteinExistence type="predicted"/>
<dbReference type="PROSITE" id="PS51257">
    <property type="entry name" value="PROKAR_LIPOPROTEIN"/>
    <property type="match status" value="1"/>
</dbReference>
<dbReference type="AlphaFoldDB" id="A0A4Q9BE67"/>
<evidence type="ECO:0000313" key="1">
    <source>
        <dbReference type="EMBL" id="TBH74470.1"/>
    </source>
</evidence>
<comment type="caution">
    <text evidence="1">The sequence shown here is derived from an EMBL/GenBank/DDBJ whole genome shotgun (WGS) entry which is preliminary data.</text>
</comment>